<dbReference type="EMBL" id="JARBHB010000010">
    <property type="protein sequence ID" value="KAJ8873450.1"/>
    <property type="molecule type" value="Genomic_DNA"/>
</dbReference>
<reference evidence="2 3" key="1">
    <citation type="submission" date="2023-02" db="EMBL/GenBank/DDBJ databases">
        <title>LHISI_Scaffold_Assembly.</title>
        <authorList>
            <person name="Stuart O.P."/>
            <person name="Cleave R."/>
            <person name="Magrath M.J.L."/>
            <person name="Mikheyev A.S."/>
        </authorList>
    </citation>
    <scope>NUCLEOTIDE SEQUENCE [LARGE SCALE GENOMIC DNA]</scope>
    <source>
        <strain evidence="2">Daus_M_001</strain>
        <tissue evidence="2">Leg muscle</tissue>
    </source>
</reference>
<evidence type="ECO:0000313" key="2">
    <source>
        <dbReference type="EMBL" id="KAJ8873450.1"/>
    </source>
</evidence>
<gene>
    <name evidence="2" type="ORF">PR048_024267</name>
</gene>
<feature type="region of interest" description="Disordered" evidence="1">
    <location>
        <begin position="796"/>
        <end position="821"/>
    </location>
</feature>
<feature type="compositionally biased region" description="Polar residues" evidence="1">
    <location>
        <begin position="797"/>
        <end position="816"/>
    </location>
</feature>
<accession>A0ABQ9GN39</accession>
<protein>
    <submittedName>
        <fullName evidence="2">Uncharacterized protein</fullName>
    </submittedName>
</protein>
<evidence type="ECO:0000313" key="3">
    <source>
        <dbReference type="Proteomes" id="UP001159363"/>
    </source>
</evidence>
<name>A0ABQ9GN39_9NEOP</name>
<proteinExistence type="predicted"/>
<comment type="caution">
    <text evidence="2">The sequence shown here is derived from an EMBL/GenBank/DDBJ whole genome shotgun (WGS) entry which is preliminary data.</text>
</comment>
<feature type="region of interest" description="Disordered" evidence="1">
    <location>
        <begin position="1"/>
        <end position="60"/>
    </location>
</feature>
<organism evidence="2 3">
    <name type="scientific">Dryococelus australis</name>
    <dbReference type="NCBI Taxonomy" id="614101"/>
    <lineage>
        <taxon>Eukaryota</taxon>
        <taxon>Metazoa</taxon>
        <taxon>Ecdysozoa</taxon>
        <taxon>Arthropoda</taxon>
        <taxon>Hexapoda</taxon>
        <taxon>Insecta</taxon>
        <taxon>Pterygota</taxon>
        <taxon>Neoptera</taxon>
        <taxon>Polyneoptera</taxon>
        <taxon>Phasmatodea</taxon>
        <taxon>Verophasmatodea</taxon>
        <taxon>Anareolatae</taxon>
        <taxon>Phasmatidae</taxon>
        <taxon>Eurycanthinae</taxon>
        <taxon>Dryococelus</taxon>
    </lineage>
</organism>
<dbReference type="Proteomes" id="UP001159363">
    <property type="component" value="Chromosome 9"/>
</dbReference>
<evidence type="ECO:0000256" key="1">
    <source>
        <dbReference type="SAM" id="MobiDB-lite"/>
    </source>
</evidence>
<feature type="region of interest" description="Disordered" evidence="1">
    <location>
        <begin position="744"/>
        <end position="774"/>
    </location>
</feature>
<feature type="compositionally biased region" description="Basic residues" evidence="1">
    <location>
        <begin position="762"/>
        <end position="774"/>
    </location>
</feature>
<sequence>MEQSKNSRAGEKGDPREPPPPLQISGIVRHDSHMRKSGSDPAGGLSPVRLGGTRADPKVSAAEDSKCVCKAGFTANPSRPAVRHPSVNHVTNSQSEVAINSIHPSKPWKSLTFNGRTAMNFRRTHEVCLQIARLGDGRTDGRTDGRDGLLSVSARHKEAVMVLLSQRRLRFAPGFSHVGILPGDAAGRRVISAISRFPRPSIPSLLHSHFASPLSALKTAMLRASQIPSLLPLTVPSGATQACSVIFVKGWNRALRLIGCCTGKMFASGAWRSPYKQVSHLCTLKFSVSPYKQVSHLCTLKFSVSPYKQVSHLCTLKFSVSPYKQVSHLCTLKFSVSPYKQVSHLCTLKFSVSPYKQVSHLCTLKFSVSPYKQVSHLCTLKFSVSPYKQVSHLCTLKFSVSLYRVSVAMGASGGNPPCMLHASNMRRSTLLWARQTSSTCYDVSKFCMMMLYADAGLISKLNDRLTEKLRRIILNSQIIGRTRKKRYPSDNYKPEERNRLFCRYGNGQAEEKTDSINNEVKNSTVMRRKNCPKQHCNEEKKLTKTEPFVKSWTTDIKMAGPGIEPLSSGARVQWLITASPSLRKEKWRRGGGGGEVDKGKGMGRLSDVGRGKLEIPEKTRRPTASYGTIATCESPVTRPGIEPGSLWWEASVLIAQPPRSLEGGREGGGVGGWFPWPTGAADDPCYHNLALSKQLSVTEIKLLALSRSAGAVMYRYSHPAKRHRENDPTSYTHSKPMRVKRGEYGAAPECKGGGGGIPEKAHRQHHRSARLPRAKTRERPHRELNLVHLAQMAANEAKNTSPTNKRITLPQDNASGKDSGLTREVFARFYGGGRGAIGRLRPDSSVEHEN</sequence>
<feature type="compositionally biased region" description="Basic and acidic residues" evidence="1">
    <location>
        <begin position="8"/>
        <end position="17"/>
    </location>
</feature>
<keyword evidence="3" id="KW-1185">Reference proteome</keyword>
<feature type="region of interest" description="Disordered" evidence="1">
    <location>
        <begin position="585"/>
        <end position="608"/>
    </location>
</feature>